<dbReference type="EMBL" id="KZ110601">
    <property type="protein sequence ID" value="OSX59901.1"/>
    <property type="molecule type" value="Genomic_DNA"/>
</dbReference>
<dbReference type="PANTHER" id="PTHR33840">
    <property type="match status" value="1"/>
</dbReference>
<gene>
    <name evidence="3" type="ORF">POSPLADRAFT_1048355</name>
</gene>
<feature type="domain" description="T6SS Phospholipase effector Tle1-like catalytic" evidence="2">
    <location>
        <begin position="5"/>
        <end position="251"/>
    </location>
</feature>
<feature type="region of interest" description="Disordered" evidence="1">
    <location>
        <begin position="472"/>
        <end position="493"/>
    </location>
</feature>
<dbReference type="AlphaFoldDB" id="A0A1X6MU31"/>
<protein>
    <recommendedName>
        <fullName evidence="2">T6SS Phospholipase effector Tle1-like catalytic domain-containing protein</fullName>
    </recommendedName>
</protein>
<dbReference type="RefSeq" id="XP_024336695.1">
    <property type="nucleotide sequence ID" value="XM_024479494.1"/>
</dbReference>
<proteinExistence type="predicted"/>
<name>A0A1X6MU31_9APHY</name>
<sequence length="882" mass="98002">MSSNKMLLVFCDGTGMDGTLSEPDTDNPTFFLKPLFLKENSDHQDGRRQIVFYQSGVGSEAAFNGDPAFGGLILSLFGVAVASKIRDAYAFISQNFEEGDEICIFGGAYSARKLSGLIDRIGLLSRVNLGQLFEIWSALDEDKTPTIPSDTRKVNISCVGVWDTVGSVFRENNALNIKDNSLPESVDVALHALSFHENRLPFLPTLWEEPKGGLRKGQILKQRWFPGAHADVGGGYEHHELSDISLFWMAGEIQNIVNLDLDFLRASAQRNPDPWGTSQPHNTDLEVMLGLLPCTRLTGKRITPNSTFHESLLYSPDSLKEPLNMITLDIVEEHFGTSFMPQFAPLNDFEQQCKDHWGELPVRGSRMVSGLILIVFCIEDETWPRDILSYSSESEDRIKLRSLLTENFVAPKQAAGAYIRQVLLVFCDGTGMDGNLSNFTKLAYVFPFLVEFVFFKLNAQFAALDRPQTTSRSSSRSQVTAHNKSPPEASVRSQHELPVAVLAVELMNSIAVRGGSSTQFATNVLRLSRAVYPYTVDKRKQIVFYQSGVGSEANFAGDQVTGTTAMPSKIRDAYAFIAQNFEDGDEICLFGGAYTARKLGGLIDAIGLLTRKNLGRFFQIWHQLTVGETPTIPSDTRKTRIKCLGVWDTVGSVYGEIDALSITDTSLPGTVDVALHALSLQENRKKFLPTLWEKPKGGLGANQILKQVWFAGAHSDVGGGYERHELADIALFWMAIRILICIGKGEIKGFINLDLEFLLASKQPQPQPWGTSQPHNAYEELQFLEKPVIGQETRLESKQITADSVLHASIEFSPQKLDSPDYMVTLDILVKTFGPSFKPQYPPLNEFEEYCRDNWKDLPRGIPYRPVFEQPGDLFGFSAGSV</sequence>
<reference evidence="3 4" key="1">
    <citation type="submission" date="2017-04" db="EMBL/GenBank/DDBJ databases">
        <title>Genome Sequence of the Model Brown-Rot Fungus Postia placenta SB12.</title>
        <authorList>
            <consortium name="DOE Joint Genome Institute"/>
            <person name="Gaskell J."/>
            <person name="Kersten P."/>
            <person name="Larrondo L.F."/>
            <person name="Canessa P."/>
            <person name="Martinez D."/>
            <person name="Hibbett D."/>
            <person name="Schmoll M."/>
            <person name="Kubicek C.P."/>
            <person name="Martinez A.T."/>
            <person name="Yadav J."/>
            <person name="Master E."/>
            <person name="Magnuson J.K."/>
            <person name="James T."/>
            <person name="Yaver D."/>
            <person name="Berka R."/>
            <person name="Labutti K."/>
            <person name="Lipzen A."/>
            <person name="Aerts A."/>
            <person name="Barry K."/>
            <person name="Henrissat B."/>
            <person name="Blanchette R."/>
            <person name="Grigoriev I."/>
            <person name="Cullen D."/>
        </authorList>
    </citation>
    <scope>NUCLEOTIDE SEQUENCE [LARGE SCALE GENOMIC DNA]</scope>
    <source>
        <strain evidence="3 4">MAD-698-R-SB12</strain>
    </source>
</reference>
<evidence type="ECO:0000256" key="1">
    <source>
        <dbReference type="SAM" id="MobiDB-lite"/>
    </source>
</evidence>
<evidence type="ECO:0000259" key="2">
    <source>
        <dbReference type="Pfam" id="PF09994"/>
    </source>
</evidence>
<dbReference type="STRING" id="670580.A0A1X6MU31"/>
<dbReference type="InterPro" id="IPR018712">
    <property type="entry name" value="Tle1-like_cat"/>
</dbReference>
<feature type="domain" description="T6SS Phospholipase effector Tle1-like catalytic" evidence="2">
    <location>
        <begin position="519"/>
        <end position="735"/>
    </location>
</feature>
<organism evidence="3 4">
    <name type="scientific">Postia placenta MAD-698-R-SB12</name>
    <dbReference type="NCBI Taxonomy" id="670580"/>
    <lineage>
        <taxon>Eukaryota</taxon>
        <taxon>Fungi</taxon>
        <taxon>Dikarya</taxon>
        <taxon>Basidiomycota</taxon>
        <taxon>Agaricomycotina</taxon>
        <taxon>Agaricomycetes</taxon>
        <taxon>Polyporales</taxon>
        <taxon>Adustoporiaceae</taxon>
        <taxon>Rhodonia</taxon>
    </lineage>
</organism>
<keyword evidence="4" id="KW-1185">Reference proteome</keyword>
<dbReference type="Proteomes" id="UP000194127">
    <property type="component" value="Unassembled WGS sequence"/>
</dbReference>
<dbReference type="OrthoDB" id="3057168at2759"/>
<accession>A0A1X6MU31</accession>
<evidence type="ECO:0000313" key="3">
    <source>
        <dbReference type="EMBL" id="OSX59901.1"/>
    </source>
</evidence>
<dbReference type="PANTHER" id="PTHR33840:SF1">
    <property type="entry name" value="TLE1 PHOSPHOLIPASE DOMAIN-CONTAINING PROTEIN"/>
    <property type="match status" value="1"/>
</dbReference>
<evidence type="ECO:0000313" key="4">
    <source>
        <dbReference type="Proteomes" id="UP000194127"/>
    </source>
</evidence>
<dbReference type="GeneID" id="36324444"/>
<dbReference type="Pfam" id="PF09994">
    <property type="entry name" value="T6SS_Tle1-like_cat"/>
    <property type="match status" value="2"/>
</dbReference>